<reference evidence="1 2" key="1">
    <citation type="submission" date="2014-04" db="EMBL/GenBank/DDBJ databases">
        <authorList>
            <consortium name="DOE Joint Genome Institute"/>
            <person name="Kuo A."/>
            <person name="Kohler A."/>
            <person name="Nagy L.G."/>
            <person name="Floudas D."/>
            <person name="Copeland A."/>
            <person name="Barry K.W."/>
            <person name="Cichocki N."/>
            <person name="Veneault-Fourrey C."/>
            <person name="LaButti K."/>
            <person name="Lindquist E.A."/>
            <person name="Lipzen A."/>
            <person name="Lundell T."/>
            <person name="Morin E."/>
            <person name="Murat C."/>
            <person name="Sun H."/>
            <person name="Tunlid A."/>
            <person name="Henrissat B."/>
            <person name="Grigoriev I.V."/>
            <person name="Hibbett D.S."/>
            <person name="Martin F."/>
            <person name="Nordberg H.P."/>
            <person name="Cantor M.N."/>
            <person name="Hua S.X."/>
        </authorList>
    </citation>
    <scope>NUCLEOTIDE SEQUENCE [LARGE SCALE GENOMIC DNA]</scope>
    <source>
        <strain evidence="1 2">Foug A</strain>
    </source>
</reference>
<dbReference type="EMBL" id="KN822047">
    <property type="protein sequence ID" value="KIM61825.1"/>
    <property type="molecule type" value="Genomic_DNA"/>
</dbReference>
<evidence type="ECO:0000313" key="2">
    <source>
        <dbReference type="Proteomes" id="UP000053989"/>
    </source>
</evidence>
<proteinExistence type="predicted"/>
<evidence type="ECO:0000313" key="1">
    <source>
        <dbReference type="EMBL" id="KIM61825.1"/>
    </source>
</evidence>
<dbReference type="AlphaFoldDB" id="A0A0C3DMD9"/>
<dbReference type="InParanoid" id="A0A0C3DMD9"/>
<accession>A0A0C3DMD9</accession>
<name>A0A0C3DMD9_9AGAM</name>
<protein>
    <submittedName>
        <fullName evidence="1">Uncharacterized protein</fullName>
    </submittedName>
</protein>
<organism evidence="1 2">
    <name type="scientific">Scleroderma citrinum Foug A</name>
    <dbReference type="NCBI Taxonomy" id="1036808"/>
    <lineage>
        <taxon>Eukaryota</taxon>
        <taxon>Fungi</taxon>
        <taxon>Dikarya</taxon>
        <taxon>Basidiomycota</taxon>
        <taxon>Agaricomycotina</taxon>
        <taxon>Agaricomycetes</taxon>
        <taxon>Agaricomycetidae</taxon>
        <taxon>Boletales</taxon>
        <taxon>Sclerodermatineae</taxon>
        <taxon>Sclerodermataceae</taxon>
        <taxon>Scleroderma</taxon>
    </lineage>
</organism>
<gene>
    <name evidence="1" type="ORF">SCLCIDRAFT_25492</name>
</gene>
<dbReference type="OrthoDB" id="2691576at2759"/>
<dbReference type="Proteomes" id="UP000053989">
    <property type="component" value="Unassembled WGS sequence"/>
</dbReference>
<dbReference type="HOGENOM" id="CLU_109476_0_0_1"/>
<reference evidence="2" key="2">
    <citation type="submission" date="2015-01" db="EMBL/GenBank/DDBJ databases">
        <title>Evolutionary Origins and Diversification of the Mycorrhizal Mutualists.</title>
        <authorList>
            <consortium name="DOE Joint Genome Institute"/>
            <consortium name="Mycorrhizal Genomics Consortium"/>
            <person name="Kohler A."/>
            <person name="Kuo A."/>
            <person name="Nagy L.G."/>
            <person name="Floudas D."/>
            <person name="Copeland A."/>
            <person name="Barry K.W."/>
            <person name="Cichocki N."/>
            <person name="Veneault-Fourrey C."/>
            <person name="LaButti K."/>
            <person name="Lindquist E.A."/>
            <person name="Lipzen A."/>
            <person name="Lundell T."/>
            <person name="Morin E."/>
            <person name="Murat C."/>
            <person name="Riley R."/>
            <person name="Ohm R."/>
            <person name="Sun H."/>
            <person name="Tunlid A."/>
            <person name="Henrissat B."/>
            <person name="Grigoriev I.V."/>
            <person name="Hibbett D.S."/>
            <person name="Martin F."/>
        </authorList>
    </citation>
    <scope>NUCLEOTIDE SEQUENCE [LARGE SCALE GENOMIC DNA]</scope>
    <source>
        <strain evidence="2">Foug A</strain>
    </source>
</reference>
<keyword evidence="2" id="KW-1185">Reference proteome</keyword>
<sequence>MSTPTNTRILTAVDDVIYIEVSKKIVFQLKGTTDNNLSTEQKTTLEGEVLEQVKEASANLGAVHAVLWKAYEGISGIQDAFGKVTDANRMVDTIRNKLSVLRDAKEPVLVKDESIECKIDPETKDSKDSDILKFKSISASPCRVLTHATNPDGTSPAKPWVIRFDPLDIPMQLAKRKAPIDKSTGPVTKNAKLEVV</sequence>